<comment type="caution">
    <text evidence="3">The sequence shown here is derived from an EMBL/GenBank/DDBJ whole genome shotgun (WGS) entry which is preliminary data.</text>
</comment>
<protein>
    <submittedName>
        <fullName evidence="3">BON domain-containing protein</fullName>
    </submittedName>
</protein>
<dbReference type="Proteomes" id="UP000731907">
    <property type="component" value="Unassembled WGS sequence"/>
</dbReference>
<evidence type="ECO:0000259" key="2">
    <source>
        <dbReference type="PROSITE" id="PS50914"/>
    </source>
</evidence>
<evidence type="ECO:0000313" key="3">
    <source>
        <dbReference type="EMBL" id="MBU9696603.1"/>
    </source>
</evidence>
<dbReference type="PANTHER" id="PTHR34606">
    <property type="entry name" value="BON DOMAIN-CONTAINING PROTEIN"/>
    <property type="match status" value="1"/>
</dbReference>
<dbReference type="InterPro" id="IPR007055">
    <property type="entry name" value="BON_dom"/>
</dbReference>
<sequence length="215" mass="23234">MTDVELRQTVSDALEFEPSINAAHVGVAAKDGVVTLSGHVATYAEKLKAEEVAMGVRGVKAIAEEIEVRPAGTHATADDEIARRVLEVLRWNTTVPDDRVKVTVQNGWVTLTGSVEWNYQRESASRALQGLAGVRGVANTIRIAPKASPADLRNRIEQALKRQTELDALGIAVELADGSVTLRGKVHSLSERRVAEQAVWAAPGVREVRDNLSVM</sequence>
<feature type="domain" description="BON" evidence="2">
    <location>
        <begin position="148"/>
        <end position="215"/>
    </location>
</feature>
<name>A0ABS6IZ30_9RHOB</name>
<proteinExistence type="predicted"/>
<dbReference type="InterPro" id="IPR014004">
    <property type="entry name" value="Transpt-assoc_nodulatn_dom_bac"/>
</dbReference>
<organism evidence="3 4">
    <name type="scientific">Paragemmobacter amnigenus</name>
    <dbReference type="NCBI Taxonomy" id="2852097"/>
    <lineage>
        <taxon>Bacteria</taxon>
        <taxon>Pseudomonadati</taxon>
        <taxon>Pseudomonadota</taxon>
        <taxon>Alphaproteobacteria</taxon>
        <taxon>Rhodobacterales</taxon>
        <taxon>Paracoccaceae</taxon>
        <taxon>Paragemmobacter</taxon>
    </lineage>
</organism>
<gene>
    <name evidence="3" type="ORF">GU927_001960</name>
</gene>
<dbReference type="InterPro" id="IPR051686">
    <property type="entry name" value="Lipoprotein_DolP"/>
</dbReference>
<accession>A0ABS6IZ30</accession>
<dbReference type="EMBL" id="JAAATX020000001">
    <property type="protein sequence ID" value="MBU9696603.1"/>
    <property type="molecule type" value="Genomic_DNA"/>
</dbReference>
<keyword evidence="1" id="KW-0732">Signal</keyword>
<dbReference type="PROSITE" id="PS50914">
    <property type="entry name" value="BON"/>
    <property type="match status" value="3"/>
</dbReference>
<reference evidence="3 4" key="1">
    <citation type="submission" date="2021-06" db="EMBL/GenBank/DDBJ databases">
        <title>Rhodobacteraceae bacterium strain HSP-20.</title>
        <authorList>
            <person name="Chen W.-M."/>
        </authorList>
    </citation>
    <scope>NUCLEOTIDE SEQUENCE [LARGE SCALE GENOMIC DNA]</scope>
    <source>
        <strain evidence="3 4">HSP-20</strain>
    </source>
</reference>
<dbReference type="Gene3D" id="3.30.1340.30">
    <property type="match status" value="3"/>
</dbReference>
<feature type="domain" description="BON" evidence="2">
    <location>
        <begin position="77"/>
        <end position="145"/>
    </location>
</feature>
<keyword evidence="4" id="KW-1185">Reference proteome</keyword>
<dbReference type="Pfam" id="PF04972">
    <property type="entry name" value="BON"/>
    <property type="match status" value="3"/>
</dbReference>
<dbReference type="PANTHER" id="PTHR34606:SF4">
    <property type="entry name" value="OUTER MEMBRANE LIPOPROTEIN DOLP"/>
    <property type="match status" value="1"/>
</dbReference>
<feature type="domain" description="BON" evidence="2">
    <location>
        <begin position="2"/>
        <end position="70"/>
    </location>
</feature>
<dbReference type="SMART" id="SM00749">
    <property type="entry name" value="BON"/>
    <property type="match status" value="3"/>
</dbReference>
<dbReference type="RefSeq" id="WP_161760639.1">
    <property type="nucleotide sequence ID" value="NZ_JAAATX020000001.1"/>
</dbReference>
<evidence type="ECO:0000256" key="1">
    <source>
        <dbReference type="ARBA" id="ARBA00022729"/>
    </source>
</evidence>
<evidence type="ECO:0000313" key="4">
    <source>
        <dbReference type="Proteomes" id="UP000731907"/>
    </source>
</evidence>